<protein>
    <recommendedName>
        <fullName evidence="3">DUF2946 domain-containing protein</fullName>
    </recommendedName>
</protein>
<dbReference type="AlphaFoldDB" id="A0A9Y2KZP6"/>
<dbReference type="KEGG" id="ppso:QPJ95_03860"/>
<keyword evidence="2" id="KW-1185">Reference proteome</keyword>
<sequence>MSPFGCSFHDTALRSAGLTWLRALIGICALALQMLAPITAHSENSGEWMVICGEDGAVLMQVQLSDDEPAACPICGDCKACQLGVSAGGILTPTLRSRDFPAIEVVHGMHGGSVAPNPAQFWHENRGPPLVHTILSDSAWRLFHAVTLSQGGAPWT</sequence>
<dbReference type="Proteomes" id="UP001238334">
    <property type="component" value="Chromosome"/>
</dbReference>
<dbReference type="EMBL" id="CP127247">
    <property type="protein sequence ID" value="WIY26075.1"/>
    <property type="molecule type" value="Genomic_DNA"/>
</dbReference>
<evidence type="ECO:0000313" key="1">
    <source>
        <dbReference type="EMBL" id="WIY26075.1"/>
    </source>
</evidence>
<name>A0A9Y2KZP6_9RHOB</name>
<evidence type="ECO:0000313" key="2">
    <source>
        <dbReference type="Proteomes" id="UP001238334"/>
    </source>
</evidence>
<dbReference type="RefSeq" id="WP_270919075.1">
    <property type="nucleotide sequence ID" value="NZ_CP127247.1"/>
</dbReference>
<proteinExistence type="predicted"/>
<accession>A0A9Y2KZP6</accession>
<gene>
    <name evidence="1" type="ORF">QPJ95_03860</name>
</gene>
<organism evidence="1 2">
    <name type="scientific">Parasedimentitalea psychrophila</name>
    <dbReference type="NCBI Taxonomy" id="2997337"/>
    <lineage>
        <taxon>Bacteria</taxon>
        <taxon>Pseudomonadati</taxon>
        <taxon>Pseudomonadota</taxon>
        <taxon>Alphaproteobacteria</taxon>
        <taxon>Rhodobacterales</taxon>
        <taxon>Paracoccaceae</taxon>
        <taxon>Parasedimentitalea</taxon>
    </lineage>
</organism>
<evidence type="ECO:0008006" key="3">
    <source>
        <dbReference type="Google" id="ProtNLM"/>
    </source>
</evidence>
<reference evidence="1 2" key="1">
    <citation type="submission" date="2023-06" db="EMBL/GenBank/DDBJ databases">
        <title>Parasedimentitalea psychrophila sp. nov., a psychrophilic bacterium isolated from deep-sea sediment.</title>
        <authorList>
            <person name="Li A."/>
        </authorList>
    </citation>
    <scope>NUCLEOTIDE SEQUENCE [LARGE SCALE GENOMIC DNA]</scope>
    <source>
        <strain evidence="1 2">QS115</strain>
    </source>
</reference>